<keyword evidence="1" id="KW-0732">Signal</keyword>
<gene>
    <name evidence="2" type="ORF">Q5H92_16540</name>
</gene>
<feature type="chain" id="PRO_5045527372" description="Macroglobulin domain-containing protein" evidence="1">
    <location>
        <begin position="24"/>
        <end position="802"/>
    </location>
</feature>
<accession>A0ABT9ADQ3</accession>
<protein>
    <recommendedName>
        <fullName evidence="4">Macroglobulin domain-containing protein</fullName>
    </recommendedName>
</protein>
<evidence type="ECO:0000313" key="2">
    <source>
        <dbReference type="EMBL" id="MDO7847976.1"/>
    </source>
</evidence>
<proteinExistence type="predicted"/>
<evidence type="ECO:0008006" key="4">
    <source>
        <dbReference type="Google" id="ProtNLM"/>
    </source>
</evidence>
<evidence type="ECO:0000256" key="1">
    <source>
        <dbReference type="SAM" id="SignalP"/>
    </source>
</evidence>
<organism evidence="2 3">
    <name type="scientific">Hymenobacter mellowenesis</name>
    <dbReference type="NCBI Taxonomy" id="3063995"/>
    <lineage>
        <taxon>Bacteria</taxon>
        <taxon>Pseudomonadati</taxon>
        <taxon>Bacteroidota</taxon>
        <taxon>Cytophagia</taxon>
        <taxon>Cytophagales</taxon>
        <taxon>Hymenobacteraceae</taxon>
        <taxon>Hymenobacter</taxon>
    </lineage>
</organism>
<sequence>MNKRALAGLGLLLVLGWSTARPAAAQTAPLDSLDGLTGRLLRYERRGPHEKLFLHLDRPTYLSGEMMWFKIYAADGTHARPLALSSVAYVEVLDADQQPVLQTKVALQKGSGQGSLGLPTALVAGSYTVRAYTSWMKNFSPDAYFHRPITVINTQSASGAGARDSAASYDAQFFPEGGHLVRGLRSRVAFKITDKAGRGVAAEGKVLSASGAVVATFRTLRFGMGHFDFTPAAGPDTYTASITLGPKRILTRPLPAPAEQGYVLRLDDTGPDQLTLTVSASGVPAETLSLLAHSRQQVAVATREPLRNGKAVFVINKSALLDGVSHLTLFNADRKPVCERLYFRAPQQLLSITGRADKAQYGTRDKVSVQVATAALPAAAAANLSMAVYRLDSLTTTPGPGIDRYLWLTSDLQGTVESPDYYFTATGPEAAEATDNLLLTQGWSRFRWEDVLAAPKPFEFLAEPYGPVIQAQVLRADTRQPRTGVTTYLASPSRIVDLSVAASNEQGIVRFERNRFGGSRDIVLQTDPGQDSTSLLTVLSPFSGRYATGPRPAFGITPRFQQDYARRHFQAQVQNVFAGKHRNRYAAERVDSLAFFGKPDETYLLDKFTRFKVMEEVLREYVPGVVVRIRKDGFHLLVVDRLNKTVLSENPMVLLDGVPVFNINKMMAMNPLKIRKLDVLDGRYFHGPAVYNGIVSFTTYKGDLEGFPLDPRVLVQEYEGVQRQREFYAPRYDTPEAAKSRLPDLRNLLYWNPEISLAGPAAKTLDFYTGDQAGRYLVVLQGLATNGLAGSRSFVLDVKPAL</sequence>
<evidence type="ECO:0000313" key="3">
    <source>
        <dbReference type="Proteomes" id="UP001167796"/>
    </source>
</evidence>
<name>A0ABT9ADQ3_9BACT</name>
<reference evidence="2" key="1">
    <citation type="submission" date="2023-07" db="EMBL/GenBank/DDBJ databases">
        <authorList>
            <person name="Kim M.K."/>
        </authorList>
    </citation>
    <scope>NUCLEOTIDE SEQUENCE</scope>
    <source>
        <strain evidence="2">M29</strain>
    </source>
</reference>
<dbReference type="RefSeq" id="WP_305012658.1">
    <property type="nucleotide sequence ID" value="NZ_JAUQSX010000008.1"/>
</dbReference>
<comment type="caution">
    <text evidence="2">The sequence shown here is derived from an EMBL/GenBank/DDBJ whole genome shotgun (WGS) entry which is preliminary data.</text>
</comment>
<dbReference type="Proteomes" id="UP001167796">
    <property type="component" value="Unassembled WGS sequence"/>
</dbReference>
<dbReference type="Gene3D" id="2.60.40.1930">
    <property type="match status" value="1"/>
</dbReference>
<keyword evidence="3" id="KW-1185">Reference proteome</keyword>
<dbReference type="EMBL" id="JAUQSX010000008">
    <property type="protein sequence ID" value="MDO7847976.1"/>
    <property type="molecule type" value="Genomic_DNA"/>
</dbReference>
<feature type="signal peptide" evidence="1">
    <location>
        <begin position="1"/>
        <end position="23"/>
    </location>
</feature>